<feature type="domain" description="Tubby C-terminal" evidence="5">
    <location>
        <begin position="308"/>
        <end position="400"/>
    </location>
</feature>
<feature type="region of interest" description="Disordered" evidence="3">
    <location>
        <begin position="275"/>
        <end position="308"/>
    </location>
</feature>
<keyword evidence="7" id="KW-1185">Reference proteome</keyword>
<dbReference type="PANTHER" id="PTHR16517">
    <property type="entry name" value="TUBBY-RELATED"/>
    <property type="match status" value="1"/>
</dbReference>
<evidence type="ECO:0000313" key="6">
    <source>
        <dbReference type="EMBL" id="KAK4398308.1"/>
    </source>
</evidence>
<evidence type="ECO:0000256" key="1">
    <source>
        <dbReference type="ARBA" id="ARBA00007129"/>
    </source>
</evidence>
<accession>A0AAE1WS91</accession>
<comment type="similarity">
    <text evidence="1 2">Belongs to the TUB family.</text>
</comment>
<feature type="domain" description="Tubby C-terminal" evidence="5">
    <location>
        <begin position="146"/>
        <end position="222"/>
    </location>
</feature>
<dbReference type="InterPro" id="IPR000007">
    <property type="entry name" value="Tubby_C"/>
</dbReference>
<dbReference type="PROSITE" id="PS01201">
    <property type="entry name" value="TUB_2"/>
    <property type="match status" value="1"/>
</dbReference>
<evidence type="ECO:0000259" key="5">
    <source>
        <dbReference type="Pfam" id="PF01167"/>
    </source>
</evidence>
<dbReference type="PANTHER" id="PTHR16517:SF104">
    <property type="entry name" value="TUBBY-LIKE F-BOX PROTEIN 6"/>
    <property type="match status" value="1"/>
</dbReference>
<evidence type="ECO:0000313" key="7">
    <source>
        <dbReference type="Proteomes" id="UP001289374"/>
    </source>
</evidence>
<evidence type="ECO:0000256" key="3">
    <source>
        <dbReference type="SAM" id="MobiDB-lite"/>
    </source>
</evidence>
<feature type="region of interest" description="Disordered" evidence="3">
    <location>
        <begin position="129"/>
        <end position="149"/>
    </location>
</feature>
<keyword evidence="4" id="KW-0472">Membrane</keyword>
<keyword evidence="4" id="KW-1133">Transmembrane helix</keyword>
<sequence>MSLRRSFLSRRIVHRSFGLSKSCKESQVSWDIPSVCNTSCDGNNLGGEEKRKENYDDGGSRLRQQQRGRVLSLESGLFESGSWADMLPELLGEIMQRVEASEDKWPQRQNVVACACVCKRWREATKEAVEKASSHQPGKITFPPSLKKPGPADSPLQCLIRRDKKNATFYLHLALSPSLLDKGKFLLAARRYRTGAHTEYIISLDSDDLSQGSKAYVGKLRNYSFEDAIGNLRLFLLGLFLALLFLVNLSNQIPHLYYGRSDFLGTNFTIYDSQPPYDGAKPSSSKSGRRVASKQISPQVPSETRRDQDLENLVLKNKAPRWHEHLECWCLNFHGRVTVASVKNFQLVAAMDQSKPGGKGDEERVLLQFGKVGDDTFTMDYREPLSAFQAFAICLTSFGTKLACE</sequence>
<dbReference type="EMBL" id="JACGWL010000007">
    <property type="protein sequence ID" value="KAK4398308.1"/>
    <property type="molecule type" value="Genomic_DNA"/>
</dbReference>
<gene>
    <name evidence="6" type="ORF">Sango_1306300</name>
</gene>
<evidence type="ECO:0000256" key="2">
    <source>
        <dbReference type="RuleBase" id="RU361125"/>
    </source>
</evidence>
<dbReference type="Proteomes" id="UP001289374">
    <property type="component" value="Unassembled WGS sequence"/>
</dbReference>
<dbReference type="PROSITE" id="PS01200">
    <property type="entry name" value="TUB_1"/>
    <property type="match status" value="1"/>
</dbReference>
<dbReference type="SUPFAM" id="SSF54518">
    <property type="entry name" value="Tubby C-terminal domain-like"/>
    <property type="match status" value="2"/>
</dbReference>
<dbReference type="InterPro" id="IPR018066">
    <property type="entry name" value="Tubby_C_CS"/>
</dbReference>
<evidence type="ECO:0000256" key="4">
    <source>
        <dbReference type="SAM" id="Phobius"/>
    </source>
</evidence>
<dbReference type="AlphaFoldDB" id="A0AAE1WS91"/>
<dbReference type="CDD" id="cd22153">
    <property type="entry name" value="F-box_AtTLP-like"/>
    <property type="match status" value="1"/>
</dbReference>
<dbReference type="PRINTS" id="PR01573">
    <property type="entry name" value="SUPERTUBBY"/>
</dbReference>
<proteinExistence type="inferred from homology"/>
<protein>
    <recommendedName>
        <fullName evidence="2">Tubby-like F-box protein</fullName>
    </recommendedName>
</protein>
<keyword evidence="4" id="KW-0812">Transmembrane</keyword>
<comment type="caution">
    <text evidence="6">The sequence shown here is derived from an EMBL/GenBank/DDBJ whole genome shotgun (WGS) entry which is preliminary data.</text>
</comment>
<dbReference type="InterPro" id="IPR025659">
    <property type="entry name" value="Tubby-like_C"/>
</dbReference>
<reference evidence="6" key="1">
    <citation type="submission" date="2020-06" db="EMBL/GenBank/DDBJ databases">
        <authorList>
            <person name="Li T."/>
            <person name="Hu X."/>
            <person name="Zhang T."/>
            <person name="Song X."/>
            <person name="Zhang H."/>
            <person name="Dai N."/>
            <person name="Sheng W."/>
            <person name="Hou X."/>
            <person name="Wei L."/>
        </authorList>
    </citation>
    <scope>NUCLEOTIDE SEQUENCE</scope>
    <source>
        <strain evidence="6">K16</strain>
        <tissue evidence="6">Leaf</tissue>
    </source>
</reference>
<name>A0AAE1WS91_9LAMI</name>
<feature type="transmembrane region" description="Helical" evidence="4">
    <location>
        <begin position="228"/>
        <end position="247"/>
    </location>
</feature>
<dbReference type="Pfam" id="PF01167">
    <property type="entry name" value="Tub"/>
    <property type="match status" value="2"/>
</dbReference>
<reference evidence="6" key="2">
    <citation type="journal article" date="2024" name="Plant">
        <title>Genomic evolution and insights into agronomic trait innovations of Sesamum species.</title>
        <authorList>
            <person name="Miao H."/>
            <person name="Wang L."/>
            <person name="Qu L."/>
            <person name="Liu H."/>
            <person name="Sun Y."/>
            <person name="Le M."/>
            <person name="Wang Q."/>
            <person name="Wei S."/>
            <person name="Zheng Y."/>
            <person name="Lin W."/>
            <person name="Duan Y."/>
            <person name="Cao H."/>
            <person name="Xiong S."/>
            <person name="Wang X."/>
            <person name="Wei L."/>
            <person name="Li C."/>
            <person name="Ma Q."/>
            <person name="Ju M."/>
            <person name="Zhao R."/>
            <person name="Li G."/>
            <person name="Mu C."/>
            <person name="Tian Q."/>
            <person name="Mei H."/>
            <person name="Zhang T."/>
            <person name="Gao T."/>
            <person name="Zhang H."/>
        </authorList>
    </citation>
    <scope>NUCLEOTIDE SEQUENCE</scope>
    <source>
        <strain evidence="6">K16</strain>
    </source>
</reference>
<organism evidence="6 7">
    <name type="scientific">Sesamum angolense</name>
    <dbReference type="NCBI Taxonomy" id="2727404"/>
    <lineage>
        <taxon>Eukaryota</taxon>
        <taxon>Viridiplantae</taxon>
        <taxon>Streptophyta</taxon>
        <taxon>Embryophyta</taxon>
        <taxon>Tracheophyta</taxon>
        <taxon>Spermatophyta</taxon>
        <taxon>Magnoliopsida</taxon>
        <taxon>eudicotyledons</taxon>
        <taxon>Gunneridae</taxon>
        <taxon>Pentapetalae</taxon>
        <taxon>asterids</taxon>
        <taxon>lamiids</taxon>
        <taxon>Lamiales</taxon>
        <taxon>Pedaliaceae</taxon>
        <taxon>Sesamum</taxon>
    </lineage>
</organism>
<dbReference type="Gene3D" id="3.20.90.10">
    <property type="entry name" value="Tubby Protein, Chain A"/>
    <property type="match status" value="1"/>
</dbReference>